<proteinExistence type="predicted"/>
<dbReference type="InterPro" id="IPR021744">
    <property type="entry name" value="CbiG_N"/>
</dbReference>
<keyword evidence="3" id="KW-0378">Hydrolase</keyword>
<organism evidence="3">
    <name type="scientific">Candidatus Kentrum sp. FW</name>
    <dbReference type="NCBI Taxonomy" id="2126338"/>
    <lineage>
        <taxon>Bacteria</taxon>
        <taxon>Pseudomonadati</taxon>
        <taxon>Pseudomonadota</taxon>
        <taxon>Gammaproteobacteria</taxon>
        <taxon>Candidatus Kentrum</taxon>
    </lineage>
</organism>
<dbReference type="PANTHER" id="PTHR37477:SF1">
    <property type="entry name" value="COBALT-PRECORRIN-5A HYDROLASE"/>
    <property type="match status" value="1"/>
</dbReference>
<dbReference type="Gene3D" id="3.40.50.11220">
    <property type="match status" value="1"/>
</dbReference>
<dbReference type="EMBL" id="CAADEW010000002">
    <property type="protein sequence ID" value="VFJ42651.1"/>
    <property type="molecule type" value="Genomic_DNA"/>
</dbReference>
<evidence type="ECO:0000313" key="3">
    <source>
        <dbReference type="EMBL" id="VFJ42651.1"/>
    </source>
</evidence>
<name>A0A450RU08_9GAMM</name>
<accession>A0A450RU08</accession>
<dbReference type="InterPro" id="IPR021745">
    <property type="entry name" value="CbiG_mid"/>
</dbReference>
<dbReference type="PANTHER" id="PTHR37477">
    <property type="entry name" value="COBALT-PRECORRIN-5A HYDROLASE"/>
    <property type="match status" value="1"/>
</dbReference>
<gene>
    <name evidence="3" type="ORF">BECKFW1821A_GA0114235_10023</name>
</gene>
<dbReference type="InterPro" id="IPR052553">
    <property type="entry name" value="CbiG_hydrolase"/>
</dbReference>
<evidence type="ECO:0000259" key="2">
    <source>
        <dbReference type="Pfam" id="PF11761"/>
    </source>
</evidence>
<dbReference type="Pfam" id="PF11761">
    <property type="entry name" value="CbiG_mid"/>
    <property type="match status" value="1"/>
</dbReference>
<dbReference type="Pfam" id="PF11760">
    <property type="entry name" value="CbiG_N"/>
    <property type="match status" value="1"/>
</dbReference>
<protein>
    <submittedName>
        <fullName evidence="3">Cobalt-precorrin 5A hydrolase</fullName>
    </submittedName>
</protein>
<dbReference type="AlphaFoldDB" id="A0A450RU08"/>
<evidence type="ECO:0000259" key="1">
    <source>
        <dbReference type="Pfam" id="PF11760"/>
    </source>
</evidence>
<dbReference type="SUPFAM" id="SSF159672">
    <property type="entry name" value="CbiG N-terminal domain-like"/>
    <property type="match status" value="1"/>
</dbReference>
<dbReference type="InterPro" id="IPR038029">
    <property type="entry name" value="GbiG_N_sf"/>
</dbReference>
<sequence length="300" mass="33002">MSPARPEGIEMDHPDLFQEKAKGWDADDKHRALSSQGTELRTVSKNACSHLTVLVSITRNGSLLARDLATHMPDAHVLMPRKFRALMDGLGNEIESYDGPLRIRIGTLFSRYDRIVFFLSLGAVVRLIAPHLDSKYRDPAVVAVDDAGRFVIPVLSGHVGGANDLARQLAEILGATPVITTASDVNRTLSVDILGRELGWRVVASPATITRVSAHVVNGEPVAFVQEIGSRAWWPGDTPLPSNIHLFECMEDVDPDGFEAVLWVTSRGMDETLQQRLSGRVVVYRPQEWQEPAGSTRKNP</sequence>
<feature type="domain" description="Cobalamin synthesis G N-terminal" evidence="1">
    <location>
        <begin position="106"/>
        <end position="184"/>
    </location>
</feature>
<reference evidence="3" key="1">
    <citation type="submission" date="2019-02" db="EMBL/GenBank/DDBJ databases">
        <authorList>
            <person name="Gruber-Vodicka R. H."/>
            <person name="Seah K. B. B."/>
        </authorList>
    </citation>
    <scope>NUCLEOTIDE SEQUENCE</scope>
    <source>
        <strain evidence="3">BECK_BZ15</strain>
    </source>
</reference>
<dbReference type="GO" id="GO:0016787">
    <property type="term" value="F:hydrolase activity"/>
    <property type="evidence" value="ECO:0007669"/>
    <property type="project" value="UniProtKB-KW"/>
</dbReference>
<feature type="domain" description="Cobalamin biosynthesis central region" evidence="2">
    <location>
        <begin position="190"/>
        <end position="286"/>
    </location>
</feature>